<sequence>MKKKSWHLFGPFLAAFVLLGALLISPLAPKLLNRTQIFQASTSMSADVIKGNAVKNQAFTDKEYVPFFGSSELSRISAFHPSTLALKYKRPYVPFLLGAPGTQSMTHYLMLQSMGKELTGKKIVFVISPQWFVPEGVTSMYFDRYFSKQQAYQWLFHLQKIEEADRYFAQRLLKYDVVRKDVLLTEMLKRVSQNQLPTSLQYGYLKLANRFYENEDAMFAGLDIKGKEQKVAQAMKTLPNKYNYQQLDKLAYQQGEKRVGKTPFMIDRRFFNRKVKPDLVNLRGAQQTFDYRYSPEYSDFELVLQAMAKYQIEPLFIIPPVNKQWSDYTGLSQQMLKESAEKIIYQLKSQGFENVVDFTDQAATPYFLQDTIHLGWRGWLASDQYIQPFLMSKKQPVKYHLDNRFFTKEWQQAKVNEMVLPNPNE</sequence>
<dbReference type="RefSeq" id="WP_087215444.1">
    <property type="nucleotide sequence ID" value="NZ_AP035890.1"/>
</dbReference>
<dbReference type="PANTHER" id="PTHR40039:SF1">
    <property type="entry name" value="PROTEIN DLTD"/>
    <property type="match status" value="1"/>
</dbReference>
<dbReference type="NCBIfam" id="TIGR04092">
    <property type="entry name" value="LTA_DltD"/>
    <property type="match status" value="1"/>
</dbReference>
<dbReference type="Pfam" id="PF04914">
    <property type="entry name" value="DltD"/>
    <property type="match status" value="1"/>
</dbReference>
<keyword evidence="1" id="KW-0472">Membrane</keyword>
<proteinExistence type="inferred from homology"/>
<dbReference type="InterPro" id="IPR006998">
    <property type="entry name" value="DltD"/>
</dbReference>
<dbReference type="PIRSF" id="PIRSF021438">
    <property type="entry name" value="DltD"/>
    <property type="match status" value="1"/>
</dbReference>
<dbReference type="InterPro" id="IPR023896">
    <property type="entry name" value="LTA_DltD"/>
</dbReference>
<comment type="similarity">
    <text evidence="1">Belongs to the DltD family.</text>
</comment>
<gene>
    <name evidence="2" type="ORF">B5E88_08650</name>
</gene>
<name>A0A1Y4QZX8_9ENTE</name>
<evidence type="ECO:0000256" key="1">
    <source>
        <dbReference type="PIRNR" id="PIRNR021438"/>
    </source>
</evidence>
<evidence type="ECO:0000313" key="3">
    <source>
        <dbReference type="Proteomes" id="UP000196074"/>
    </source>
</evidence>
<dbReference type="PANTHER" id="PTHR40039">
    <property type="entry name" value="PROTEIN DLTD"/>
    <property type="match status" value="1"/>
</dbReference>
<dbReference type="GO" id="GO:0070395">
    <property type="term" value="P:lipoteichoic acid biosynthetic process"/>
    <property type="evidence" value="ECO:0007669"/>
    <property type="project" value="UniProtKB-UniRule"/>
</dbReference>
<dbReference type="AlphaFoldDB" id="A0A1Y4QZX8"/>
<reference evidence="3" key="1">
    <citation type="submission" date="2017-04" db="EMBL/GenBank/DDBJ databases">
        <title>Function of individual gut microbiota members based on whole genome sequencing of pure cultures obtained from chicken caecum.</title>
        <authorList>
            <person name="Medvecky M."/>
            <person name="Cejkova D."/>
            <person name="Polansky O."/>
            <person name="Karasova D."/>
            <person name="Kubasova T."/>
            <person name="Cizek A."/>
            <person name="Rychlik I."/>
        </authorList>
    </citation>
    <scope>NUCLEOTIDE SEQUENCE [LARGE SCALE GENOMIC DNA]</scope>
    <source>
        <strain evidence="3">An144</strain>
    </source>
</reference>
<protein>
    <recommendedName>
        <fullName evidence="1">Protein DltD</fullName>
    </recommendedName>
</protein>
<accession>A0A1Y4QZX8</accession>
<evidence type="ECO:0000313" key="2">
    <source>
        <dbReference type="EMBL" id="OUQ09823.1"/>
    </source>
</evidence>
<keyword evidence="1" id="KW-1003">Cell membrane</keyword>
<dbReference type="EMBL" id="NFLC01000016">
    <property type="protein sequence ID" value="OUQ09823.1"/>
    <property type="molecule type" value="Genomic_DNA"/>
</dbReference>
<comment type="pathway">
    <text evidence="1">Cell wall biogenesis; lipoteichoic acid biosynthesis.</text>
</comment>
<organism evidence="2 3">
    <name type="scientific">Enterococcus cecorum</name>
    <dbReference type="NCBI Taxonomy" id="44008"/>
    <lineage>
        <taxon>Bacteria</taxon>
        <taxon>Bacillati</taxon>
        <taxon>Bacillota</taxon>
        <taxon>Bacilli</taxon>
        <taxon>Lactobacillales</taxon>
        <taxon>Enterococcaceae</taxon>
        <taxon>Enterococcus</taxon>
    </lineage>
</organism>
<dbReference type="UniPathway" id="UPA00556"/>
<dbReference type="GO" id="GO:0005886">
    <property type="term" value="C:plasma membrane"/>
    <property type="evidence" value="ECO:0007669"/>
    <property type="project" value="UniProtKB-UniRule"/>
</dbReference>
<comment type="caution">
    <text evidence="2">The sequence shown here is derived from an EMBL/GenBank/DDBJ whole genome shotgun (WGS) entry which is preliminary data.</text>
</comment>
<dbReference type="Proteomes" id="UP000196074">
    <property type="component" value="Unassembled WGS sequence"/>
</dbReference>